<dbReference type="VEuPathDB" id="AmoebaDB:EHI8A_124580"/>
<keyword evidence="12" id="KW-1185">Reference proteome</keyword>
<reference evidence="11" key="1">
    <citation type="journal article" date="2005" name="Nature">
        <title>The genome of the protist parasite Entamoeba histolytica.</title>
        <authorList>
            <person name="Loftus B."/>
            <person name="Anderson I."/>
            <person name="Davies R."/>
            <person name="Alsmark U.C."/>
            <person name="Samuelson J."/>
            <person name="Amedeo P."/>
            <person name="Roncaglia P."/>
            <person name="Berriman M."/>
            <person name="Hirt R.P."/>
            <person name="Mann B.J."/>
            <person name="Nozaki T."/>
            <person name="Suh B."/>
            <person name="Pop M."/>
            <person name="Duchene M."/>
            <person name="Ackers J."/>
            <person name="Tannich E."/>
            <person name="Leippe M."/>
            <person name="Hofer M."/>
            <person name="Bruchhaus I."/>
            <person name="Willhoeft U."/>
            <person name="Bhattacharya A."/>
            <person name="Chillingworth T."/>
            <person name="Churcher C."/>
            <person name="Hance Z."/>
            <person name="Harris B."/>
            <person name="Harris D."/>
            <person name="Jagels K."/>
            <person name="Moule S."/>
            <person name="Mungall K."/>
            <person name="Ormond D."/>
            <person name="Squares R."/>
            <person name="Whitehead S."/>
            <person name="Quail M.A."/>
            <person name="Rabbinowitsch E."/>
            <person name="Norbertczak H."/>
            <person name="Price C."/>
            <person name="Wang Z."/>
            <person name="Guillen N."/>
            <person name="Gilchrist C."/>
            <person name="Stroup S.E."/>
            <person name="Bhattacharya S."/>
            <person name="Lohia A."/>
            <person name="Foster P.G."/>
            <person name="Sicheritz-Ponten T."/>
            <person name="Weber C."/>
            <person name="Singh U."/>
            <person name="Mukherjee C."/>
            <person name="El-Sayed N.M."/>
            <person name="Petri W.A.Jr."/>
            <person name="Clark C.G."/>
            <person name="Embley T.M."/>
            <person name="Barrell B."/>
            <person name="Fraser C.M."/>
            <person name="Hall N."/>
        </authorList>
    </citation>
    <scope>NUCLEOTIDE SEQUENCE [LARGE SCALE GENOMIC DNA]</scope>
    <source>
        <strain evidence="11">HM-1:IMSS</strain>
    </source>
</reference>
<evidence type="ECO:0000256" key="7">
    <source>
        <dbReference type="ARBA" id="ARBA00022833"/>
    </source>
</evidence>
<dbReference type="InterPro" id="IPR017907">
    <property type="entry name" value="Znf_RING_CS"/>
</dbReference>
<dbReference type="RefSeq" id="XP_657287.2">
    <property type="nucleotide sequence ID" value="XM_652195.2"/>
</dbReference>
<dbReference type="VEuPathDB" id="AmoebaDB:KM1_091080"/>
<evidence type="ECO:0000259" key="10">
    <source>
        <dbReference type="PROSITE" id="PS51873"/>
    </source>
</evidence>
<evidence type="ECO:0000256" key="5">
    <source>
        <dbReference type="ARBA" id="ARBA00022771"/>
    </source>
</evidence>
<dbReference type="VEuPathDB" id="AmoebaDB:EHI_093840"/>
<keyword evidence="3" id="KW-0479">Metal-binding</keyword>
<keyword evidence="2" id="KW-0808">Transferase</keyword>
<dbReference type="PANTHER" id="PTHR22770:SF13">
    <property type="entry name" value="RING-TYPE DOMAIN-CONTAINING PROTEIN"/>
    <property type="match status" value="1"/>
</dbReference>
<keyword evidence="6" id="KW-0833">Ubl conjugation pathway</keyword>
<dbReference type="GO" id="GO:0000151">
    <property type="term" value="C:ubiquitin ligase complex"/>
    <property type="evidence" value="ECO:0000318"/>
    <property type="project" value="GO_Central"/>
</dbReference>
<dbReference type="PROSITE" id="PS50089">
    <property type="entry name" value="ZF_RING_2"/>
    <property type="match status" value="1"/>
</dbReference>
<name>C4LYH5_ENTH1</name>
<feature type="domain" description="RING-type" evidence="9">
    <location>
        <begin position="117"/>
        <end position="160"/>
    </location>
</feature>
<proteinExistence type="predicted"/>
<dbReference type="InterPro" id="IPR013083">
    <property type="entry name" value="Znf_RING/FYVE/PHD"/>
</dbReference>
<dbReference type="SMART" id="SM00647">
    <property type="entry name" value="IBR"/>
    <property type="match status" value="1"/>
</dbReference>
<evidence type="ECO:0000256" key="4">
    <source>
        <dbReference type="ARBA" id="ARBA00022737"/>
    </source>
</evidence>
<evidence type="ECO:0000313" key="12">
    <source>
        <dbReference type="Proteomes" id="UP000001926"/>
    </source>
</evidence>
<dbReference type="InParanoid" id="C4LYH5"/>
<dbReference type="STRING" id="5759.C4LYH5"/>
<evidence type="ECO:0000256" key="8">
    <source>
        <dbReference type="PROSITE-ProRule" id="PRU00175"/>
    </source>
</evidence>
<dbReference type="EMBL" id="DS571179">
    <property type="protein sequence ID" value="EAL51908.2"/>
    <property type="molecule type" value="Genomic_DNA"/>
</dbReference>
<keyword evidence="5 8" id="KW-0863">Zinc-finger</keyword>
<dbReference type="InterPro" id="IPR044066">
    <property type="entry name" value="TRIAD_supradom"/>
</dbReference>
<organism evidence="11 12">
    <name type="scientific">Entamoeba histolytica (strain ATCC 30459 / HM-1:IMSS / ABRM)</name>
    <dbReference type="NCBI Taxonomy" id="294381"/>
    <lineage>
        <taxon>Eukaryota</taxon>
        <taxon>Amoebozoa</taxon>
        <taxon>Evosea</taxon>
        <taxon>Archamoebae</taxon>
        <taxon>Mastigamoebida</taxon>
        <taxon>Entamoebidae</taxon>
        <taxon>Entamoeba</taxon>
    </lineage>
</organism>
<dbReference type="GO" id="GO:0006511">
    <property type="term" value="P:ubiquitin-dependent protein catabolic process"/>
    <property type="evidence" value="ECO:0000318"/>
    <property type="project" value="GO_Central"/>
</dbReference>
<dbReference type="GO" id="GO:0005737">
    <property type="term" value="C:cytoplasm"/>
    <property type="evidence" value="ECO:0000318"/>
    <property type="project" value="GO_Central"/>
</dbReference>
<dbReference type="PROSITE" id="PS51873">
    <property type="entry name" value="TRIAD"/>
    <property type="match status" value="1"/>
</dbReference>
<protein>
    <submittedName>
        <fullName evidence="11">Zinc finger protein, putative</fullName>
    </submittedName>
</protein>
<evidence type="ECO:0000256" key="1">
    <source>
        <dbReference type="ARBA" id="ARBA00004906"/>
    </source>
</evidence>
<dbReference type="PANTHER" id="PTHR22770">
    <property type="entry name" value="UBIQUITIN CONJUGATING ENZYME 7 INTERACTING PROTEIN-RELATED"/>
    <property type="match status" value="1"/>
</dbReference>
<dbReference type="PROSITE" id="PS00518">
    <property type="entry name" value="ZF_RING_1"/>
    <property type="match status" value="1"/>
</dbReference>
<dbReference type="Pfam" id="PF01485">
    <property type="entry name" value="IBR"/>
    <property type="match status" value="1"/>
</dbReference>
<keyword evidence="7" id="KW-0862">Zinc</keyword>
<evidence type="ECO:0000256" key="2">
    <source>
        <dbReference type="ARBA" id="ARBA00022679"/>
    </source>
</evidence>
<dbReference type="InterPro" id="IPR001841">
    <property type="entry name" value="Znf_RING"/>
</dbReference>
<dbReference type="GO" id="GO:0031624">
    <property type="term" value="F:ubiquitin conjugating enzyme binding"/>
    <property type="evidence" value="ECO:0000318"/>
    <property type="project" value="GO_Central"/>
</dbReference>
<dbReference type="SMART" id="SM00184">
    <property type="entry name" value="RING"/>
    <property type="match status" value="2"/>
</dbReference>
<dbReference type="OrthoDB" id="6050183at2759"/>
<dbReference type="VEuPathDB" id="AmoebaDB:EHI7A_045580"/>
<dbReference type="SUPFAM" id="SSF57850">
    <property type="entry name" value="RING/U-box"/>
    <property type="match status" value="3"/>
</dbReference>
<keyword evidence="4" id="KW-0677">Repeat</keyword>
<dbReference type="FunFam" id="1.20.120.1750:FF:000028">
    <property type="entry name" value="RBR-type E3 ubiquitin transferase"/>
    <property type="match status" value="1"/>
</dbReference>
<dbReference type="AlphaFoldDB" id="C4LYH5"/>
<comment type="pathway">
    <text evidence="1">Protein modification; protein ubiquitination.</text>
</comment>
<evidence type="ECO:0000256" key="3">
    <source>
        <dbReference type="ARBA" id="ARBA00022723"/>
    </source>
</evidence>
<evidence type="ECO:0000259" key="9">
    <source>
        <dbReference type="PROSITE" id="PS50089"/>
    </source>
</evidence>
<dbReference type="VEuPathDB" id="AmoebaDB:EHI5A_068530"/>
<gene>
    <name evidence="11" type="ORF">EHI_093840</name>
</gene>
<dbReference type="KEGG" id="ehi:EHI_093840"/>
<dbReference type="Proteomes" id="UP000001926">
    <property type="component" value="Partially assembled WGS sequence"/>
</dbReference>
<evidence type="ECO:0000256" key="6">
    <source>
        <dbReference type="ARBA" id="ARBA00022786"/>
    </source>
</evidence>
<reference evidence="11" key="2">
    <citation type="submission" date="2007-03" db="EMBL/GenBank/DDBJ databases">
        <authorList>
            <person name="Lorenzi H."/>
            <person name="Amedeo P."/>
            <person name="Inman J."/>
            <person name="Schobel S."/>
            <person name="Caler E."/>
        </authorList>
    </citation>
    <scope>GENOME REANNOTATION</scope>
    <source>
        <strain evidence="11">HM-1:IMSS</strain>
    </source>
</reference>
<dbReference type="VEuPathDB" id="AmoebaDB:EHI8A_045680"/>
<dbReference type="HOGENOM" id="CLU_864468_0_0_1"/>
<feature type="domain" description="RING-type" evidence="10">
    <location>
        <begin position="113"/>
        <end position="322"/>
    </location>
</feature>
<dbReference type="Gene3D" id="3.30.40.10">
    <property type="entry name" value="Zinc/RING finger domain, C3HC4 (zinc finger)"/>
    <property type="match status" value="1"/>
</dbReference>
<dbReference type="OMA" id="NDKADEM"/>
<dbReference type="GO" id="GO:0061630">
    <property type="term" value="F:ubiquitin protein ligase activity"/>
    <property type="evidence" value="ECO:0000318"/>
    <property type="project" value="GO_Central"/>
</dbReference>
<accession>C4LYH5</accession>
<dbReference type="Gene3D" id="1.20.120.1750">
    <property type="match status" value="1"/>
</dbReference>
<evidence type="ECO:0000313" key="11">
    <source>
        <dbReference type="EMBL" id="EAL51908.2"/>
    </source>
</evidence>
<dbReference type="InterPro" id="IPR002867">
    <property type="entry name" value="IBR_dom"/>
</dbReference>
<dbReference type="InterPro" id="IPR051628">
    <property type="entry name" value="LUBAC_E3_Ligases"/>
</dbReference>
<dbReference type="GO" id="GO:0008270">
    <property type="term" value="F:zinc ion binding"/>
    <property type="evidence" value="ECO:0007669"/>
    <property type="project" value="UniProtKB-KW"/>
</dbReference>
<dbReference type="GeneID" id="3411592"/>
<sequence>MNRSSVNYRDKRNYKIALESVLIALLNRHFEIVLRKPKSKSTTTLSYIEIESIKRNNDSLQINTFVEERIKTLIEDQIKKGYKYSTIMSKSRRMKIEETNSLKSENKSNIQEEPEECSICYGEMDNCYTIPGCGHKFCFECVQDTVKQALQDNQVEVHCPEAGCTSKIPTSELYAKFFTPEMCNRFTENSRRVFLSAQKNCKFCPKCEAGLLMTDNKVKAQCPICKSYFCTNCLCEYHDGYTCEQYQKWKAENDNADEMFREFIKTHGECPECHMVCERISGCNYIKCICGCGYCYKCHKKVKHFSPHILQANCSLSGEGHD</sequence>